<keyword evidence="3" id="KW-1185">Reference proteome</keyword>
<evidence type="ECO:0000313" key="2">
    <source>
        <dbReference type="EMBL" id="QAY71844.1"/>
    </source>
</evidence>
<dbReference type="AlphaFoldDB" id="A0A4P6F7Y7"/>
<evidence type="ECO:0000313" key="3">
    <source>
        <dbReference type="Proteomes" id="UP000292118"/>
    </source>
</evidence>
<dbReference type="PANTHER" id="PTHR33169:SF13">
    <property type="entry name" value="PADR-FAMILY TRANSCRIPTIONAL REGULATOR"/>
    <property type="match status" value="1"/>
</dbReference>
<dbReference type="PANTHER" id="PTHR33169">
    <property type="entry name" value="PADR-FAMILY TRANSCRIPTIONAL REGULATOR"/>
    <property type="match status" value="1"/>
</dbReference>
<feature type="domain" description="Transcription regulator PadR N-terminal" evidence="1">
    <location>
        <begin position="8"/>
        <end position="80"/>
    </location>
</feature>
<accession>A0A4P6F7Y7</accession>
<gene>
    <name evidence="2" type="ORF">ET471_11185</name>
</gene>
<evidence type="ECO:0000259" key="1">
    <source>
        <dbReference type="Pfam" id="PF03551"/>
    </source>
</evidence>
<dbReference type="Proteomes" id="UP000292118">
    <property type="component" value="Chromosome"/>
</dbReference>
<dbReference type="KEGG" id="xya:ET471_11185"/>
<dbReference type="Gene3D" id="1.10.10.10">
    <property type="entry name" value="Winged helix-like DNA-binding domain superfamily/Winged helix DNA-binding domain"/>
    <property type="match status" value="1"/>
</dbReference>
<dbReference type="OrthoDB" id="122286at2"/>
<dbReference type="InterPro" id="IPR005149">
    <property type="entry name" value="Tscrpt_reg_PadR_N"/>
</dbReference>
<dbReference type="Pfam" id="PF03551">
    <property type="entry name" value="PadR"/>
    <property type="match status" value="1"/>
</dbReference>
<name>A0A4P6F7Y7_9MICO</name>
<dbReference type="InterPro" id="IPR036388">
    <property type="entry name" value="WH-like_DNA-bd_sf"/>
</dbReference>
<dbReference type="InterPro" id="IPR052509">
    <property type="entry name" value="Metal_resp_DNA-bind_regulator"/>
</dbReference>
<sequence length="126" mass="12862">MTEQAYLVLLALTPEPLHGYAVITAVKELSAGRTTLAAATLYGNLDRLTAAGLVAPAGESVVDGRLRRYYRITDAGRGAAEAETERLAALAARAQAALRRRAAHGTQGGLAGGFAFGLATPAGGLA</sequence>
<dbReference type="EMBL" id="CP035493">
    <property type="protein sequence ID" value="QAY71844.1"/>
    <property type="molecule type" value="Genomic_DNA"/>
</dbReference>
<dbReference type="SUPFAM" id="SSF46785">
    <property type="entry name" value="Winged helix' DNA-binding domain"/>
    <property type="match status" value="1"/>
</dbReference>
<protein>
    <submittedName>
        <fullName evidence="2">PadR family transcriptional regulator</fullName>
    </submittedName>
</protein>
<dbReference type="InterPro" id="IPR036390">
    <property type="entry name" value="WH_DNA-bd_sf"/>
</dbReference>
<reference evidence="2 3" key="1">
    <citation type="submission" date="2019-01" db="EMBL/GenBank/DDBJ databases">
        <title>Genome sequencing of strain FW10M-9.</title>
        <authorList>
            <person name="Heo J."/>
            <person name="Kim S.-J."/>
            <person name="Kim J.-S."/>
            <person name="Hong S.-B."/>
            <person name="Kwon S.-W."/>
        </authorList>
    </citation>
    <scope>NUCLEOTIDE SEQUENCE [LARGE SCALE GENOMIC DNA]</scope>
    <source>
        <strain evidence="2 3">FW10M-9</strain>
    </source>
</reference>
<organism evidence="2 3">
    <name type="scientific">Xylanimonas protaetiae</name>
    <dbReference type="NCBI Taxonomy" id="2509457"/>
    <lineage>
        <taxon>Bacteria</taxon>
        <taxon>Bacillati</taxon>
        <taxon>Actinomycetota</taxon>
        <taxon>Actinomycetes</taxon>
        <taxon>Micrococcales</taxon>
        <taxon>Promicromonosporaceae</taxon>
        <taxon>Xylanimonas</taxon>
    </lineage>
</organism>
<proteinExistence type="predicted"/>